<dbReference type="InterPro" id="IPR027417">
    <property type="entry name" value="P-loop_NTPase"/>
</dbReference>
<proteinExistence type="predicted"/>
<dbReference type="SUPFAM" id="SSF52540">
    <property type="entry name" value="P-loop containing nucleoside triphosphate hydrolases"/>
    <property type="match status" value="1"/>
</dbReference>
<dbReference type="InterPro" id="IPR038718">
    <property type="entry name" value="SNF2-like_sf"/>
</dbReference>
<keyword evidence="1" id="KW-0547">Nucleotide-binding</keyword>
<dbReference type="PANTHER" id="PTHR45626">
    <property type="entry name" value="TRANSCRIPTION TERMINATION FACTOR 2-RELATED"/>
    <property type="match status" value="1"/>
</dbReference>
<evidence type="ECO:0000313" key="5">
    <source>
        <dbReference type="EMBL" id="KAK1855160.1"/>
    </source>
</evidence>
<sequence length="631" mass="71162">MKSSFILKITQIAGIEALLQKADQTVVPDGNIPVKLESSSTFKLLDETSLEGLIQHQARPITEVVPALLDSPQIRLETHCCVKGWSINDNRKRKASQVEHYLCELSMVVYGPMNLFECAGDFFEQYEVHLQTPTNCLRSVKYCNPHMLSWTSLESSPLTSDLGRQTTPPSHRLEIVDSYTDILEVLNINEDLDKAAQPESILTPLVTHQKQALTFMTLRESPSFLFDKSLGLWDIRYVGGKNTFVSKVSQAEVEEKPPISKGGVIADPMEFGKTLTKSCLKTVHDLETTDLILTTYDTVTSEWRQSMSQASQQSILLSTFWDRLIVDEAHIIRNPTSQRTRAVCSLNANSRWAMSGTPIQNGLQDLATVLKFLRVYPYSDPAVFRTDITSLWKSGNGEEAIQRLKLLIRSLFLRRPKSTLQLPARHDLRFELDFRPEERAYYDTCREKAREEIETPLGSGDPTSNARVNALTRIEMLRGICNLGVLYEETSSKTESEWAVMSQEVFDFQRELGAVICIHCDTQTLESEGAFGDIQSSSYLSKCLRFVCSDCSEKIAAQRGCVTCGCEEDHSCPVEPVYVDIKTKHLATTRFSPTKFNGRFPTKIQALVLDIEKLGPDSKWWAQITSLRLCN</sequence>
<keyword evidence="3" id="KW-0067">ATP-binding</keyword>
<dbReference type="PROSITE" id="PS51192">
    <property type="entry name" value="HELICASE_ATP_BIND_1"/>
    <property type="match status" value="1"/>
</dbReference>
<keyword evidence="6" id="KW-1185">Reference proteome</keyword>
<evidence type="ECO:0000256" key="1">
    <source>
        <dbReference type="ARBA" id="ARBA00022741"/>
    </source>
</evidence>
<dbReference type="Gene3D" id="3.40.50.10810">
    <property type="entry name" value="Tandem AAA-ATPase domain"/>
    <property type="match status" value="1"/>
</dbReference>
<dbReference type="PANTHER" id="PTHR45626:SF22">
    <property type="entry name" value="DNA REPAIR PROTEIN RAD5"/>
    <property type="match status" value="1"/>
</dbReference>
<dbReference type="Pfam" id="PF00176">
    <property type="entry name" value="SNF2-rel_dom"/>
    <property type="match status" value="1"/>
</dbReference>
<dbReference type="InterPro" id="IPR000330">
    <property type="entry name" value="SNF2_N"/>
</dbReference>
<gene>
    <name evidence="5" type="ORF">CCHR01_02192</name>
</gene>
<protein>
    <submittedName>
        <fullName evidence="5">DNA repair protein rad5</fullName>
    </submittedName>
</protein>
<dbReference type="GO" id="GO:0005634">
    <property type="term" value="C:nucleus"/>
    <property type="evidence" value="ECO:0007669"/>
    <property type="project" value="TreeGrafter"/>
</dbReference>
<dbReference type="AlphaFoldDB" id="A0AAD9AYT2"/>
<organism evidence="5 6">
    <name type="scientific">Colletotrichum chrysophilum</name>
    <dbReference type="NCBI Taxonomy" id="1836956"/>
    <lineage>
        <taxon>Eukaryota</taxon>
        <taxon>Fungi</taxon>
        <taxon>Dikarya</taxon>
        <taxon>Ascomycota</taxon>
        <taxon>Pezizomycotina</taxon>
        <taxon>Sordariomycetes</taxon>
        <taxon>Hypocreomycetidae</taxon>
        <taxon>Glomerellales</taxon>
        <taxon>Glomerellaceae</taxon>
        <taxon>Colletotrichum</taxon>
        <taxon>Colletotrichum gloeosporioides species complex</taxon>
    </lineage>
</organism>
<dbReference type="GO" id="GO:0008094">
    <property type="term" value="F:ATP-dependent activity, acting on DNA"/>
    <property type="evidence" value="ECO:0007669"/>
    <property type="project" value="TreeGrafter"/>
</dbReference>
<dbReference type="InterPro" id="IPR014001">
    <property type="entry name" value="Helicase_ATP-bd"/>
</dbReference>
<evidence type="ECO:0000256" key="3">
    <source>
        <dbReference type="ARBA" id="ARBA00022840"/>
    </source>
</evidence>
<evidence type="ECO:0000313" key="6">
    <source>
        <dbReference type="Proteomes" id="UP001243330"/>
    </source>
</evidence>
<dbReference type="InterPro" id="IPR050628">
    <property type="entry name" value="SNF2_RAD54_helicase_TF"/>
</dbReference>
<reference evidence="5" key="1">
    <citation type="submission" date="2023-01" db="EMBL/GenBank/DDBJ databases">
        <title>Colletotrichum chrysophilum M932 genome sequence.</title>
        <authorList>
            <person name="Baroncelli R."/>
        </authorList>
    </citation>
    <scope>NUCLEOTIDE SEQUENCE</scope>
    <source>
        <strain evidence="5">M932</strain>
    </source>
</reference>
<dbReference type="GO" id="GO:0016787">
    <property type="term" value="F:hydrolase activity"/>
    <property type="evidence" value="ECO:0007669"/>
    <property type="project" value="UniProtKB-KW"/>
</dbReference>
<dbReference type="GO" id="GO:0006281">
    <property type="term" value="P:DNA repair"/>
    <property type="evidence" value="ECO:0007669"/>
    <property type="project" value="TreeGrafter"/>
</dbReference>
<evidence type="ECO:0000256" key="2">
    <source>
        <dbReference type="ARBA" id="ARBA00022801"/>
    </source>
</evidence>
<comment type="caution">
    <text evidence="5">The sequence shown here is derived from an EMBL/GenBank/DDBJ whole genome shotgun (WGS) entry which is preliminary data.</text>
</comment>
<dbReference type="GO" id="GO:0005524">
    <property type="term" value="F:ATP binding"/>
    <property type="evidence" value="ECO:0007669"/>
    <property type="project" value="UniProtKB-KW"/>
</dbReference>
<name>A0AAD9AYT2_9PEZI</name>
<keyword evidence="2" id="KW-0378">Hydrolase</keyword>
<accession>A0AAD9AYT2</accession>
<dbReference type="CDD" id="cd18008">
    <property type="entry name" value="DEXDc_SHPRH-like"/>
    <property type="match status" value="1"/>
</dbReference>
<dbReference type="Proteomes" id="UP001243330">
    <property type="component" value="Unassembled WGS sequence"/>
</dbReference>
<dbReference type="EMBL" id="JAQOWY010000025">
    <property type="protein sequence ID" value="KAK1855160.1"/>
    <property type="molecule type" value="Genomic_DNA"/>
</dbReference>
<feature type="domain" description="Helicase ATP-binding" evidence="4">
    <location>
        <begin position="289"/>
        <end position="376"/>
    </location>
</feature>
<evidence type="ECO:0000259" key="4">
    <source>
        <dbReference type="PROSITE" id="PS51192"/>
    </source>
</evidence>